<proteinExistence type="predicted"/>
<dbReference type="Proteomes" id="UP001387215">
    <property type="component" value="Unassembled WGS sequence"/>
</dbReference>
<name>A0ABU8D504_9GAMM</name>
<organism evidence="1 2">
    <name type="scientific">Lysobacter firmicutimachus</name>
    <dbReference type="NCBI Taxonomy" id="1792846"/>
    <lineage>
        <taxon>Bacteria</taxon>
        <taxon>Pseudomonadati</taxon>
        <taxon>Pseudomonadota</taxon>
        <taxon>Gammaproteobacteria</taxon>
        <taxon>Lysobacterales</taxon>
        <taxon>Lysobacteraceae</taxon>
        <taxon>Lysobacter</taxon>
    </lineage>
</organism>
<comment type="caution">
    <text evidence="1">The sequence shown here is derived from an EMBL/GenBank/DDBJ whole genome shotgun (WGS) entry which is preliminary data.</text>
</comment>
<evidence type="ECO:0000313" key="1">
    <source>
        <dbReference type="EMBL" id="MEI2455824.1"/>
    </source>
</evidence>
<protein>
    <submittedName>
        <fullName evidence="1">Uncharacterized protein</fullName>
    </submittedName>
</protein>
<evidence type="ECO:0000313" key="2">
    <source>
        <dbReference type="Proteomes" id="UP001387215"/>
    </source>
</evidence>
<reference evidence="1 2" key="1">
    <citation type="submission" date="2024-02" db="EMBL/GenBank/DDBJ databases">
        <title>Lysobacter Genome Sequencing and Mining.</title>
        <authorList>
            <person name="Bierman J."/>
            <person name="Walker M.C."/>
        </authorList>
    </citation>
    <scope>NUCLEOTIDE SEQUENCE [LARGE SCALE GENOMIC DNA]</scope>
    <source>
        <strain evidence="1 2">PB6250</strain>
    </source>
</reference>
<dbReference type="RefSeq" id="WP_336132077.1">
    <property type="nucleotide sequence ID" value="NZ_JBANDL010000002.1"/>
</dbReference>
<sequence length="113" mass="12545">MFSVVSTIVQNYELFKTTKIISTFTICASQASTGIGLQRNNAQNHQLQPSMAVLASKPIVAPQAEIRAKPSRKSDTWVGVGRQISSRRFMIKPLGFDPIRLEARLSGWPIRTT</sequence>
<dbReference type="EMBL" id="JBANDL010000002">
    <property type="protein sequence ID" value="MEI2455824.1"/>
    <property type="molecule type" value="Genomic_DNA"/>
</dbReference>
<accession>A0ABU8D504</accession>
<keyword evidence="2" id="KW-1185">Reference proteome</keyword>
<gene>
    <name evidence="1" type="ORF">V2J18_14190</name>
</gene>